<sequence>MRKRSVGINLRVTPEEKRRMAAAARRCGLSLSEYLRQRAVGYEPRWHPPERLFEALAVLDRLADRLPDQAAQVCRAAADEIRDCLLEAD</sequence>
<name>A0A9D2F3W3_9FIRM</name>
<dbReference type="EMBL" id="DXBO01000117">
    <property type="protein sequence ID" value="HIZ48601.1"/>
    <property type="molecule type" value="Genomic_DNA"/>
</dbReference>
<reference evidence="1" key="1">
    <citation type="journal article" date="2021" name="PeerJ">
        <title>Extensive microbial diversity within the chicken gut microbiome revealed by metagenomics and culture.</title>
        <authorList>
            <person name="Gilroy R."/>
            <person name="Ravi A."/>
            <person name="Getino M."/>
            <person name="Pursley I."/>
            <person name="Horton D.L."/>
            <person name="Alikhan N.F."/>
            <person name="Baker D."/>
            <person name="Gharbi K."/>
            <person name="Hall N."/>
            <person name="Watson M."/>
            <person name="Adriaenssens E.M."/>
            <person name="Foster-Nyarko E."/>
            <person name="Jarju S."/>
            <person name="Secka A."/>
            <person name="Antonio M."/>
            <person name="Oren A."/>
            <person name="Chaudhuri R.R."/>
            <person name="La Ragione R."/>
            <person name="Hildebrand F."/>
            <person name="Pallen M.J."/>
        </authorList>
    </citation>
    <scope>NUCLEOTIDE SEQUENCE</scope>
    <source>
        <strain evidence="1">3436</strain>
    </source>
</reference>
<comment type="caution">
    <text evidence="1">The sequence shown here is derived from an EMBL/GenBank/DDBJ whole genome shotgun (WGS) entry which is preliminary data.</text>
</comment>
<dbReference type="InterPro" id="IPR053842">
    <property type="entry name" value="NikA-like"/>
</dbReference>
<dbReference type="Proteomes" id="UP000824031">
    <property type="component" value="Unassembled WGS sequence"/>
</dbReference>
<evidence type="ECO:0000313" key="1">
    <source>
        <dbReference type="EMBL" id="HIZ48601.1"/>
    </source>
</evidence>
<gene>
    <name evidence="1" type="ORF">H9810_07790</name>
</gene>
<reference evidence="1" key="2">
    <citation type="submission" date="2021-04" db="EMBL/GenBank/DDBJ databases">
        <authorList>
            <person name="Gilroy R."/>
        </authorList>
    </citation>
    <scope>NUCLEOTIDE SEQUENCE</scope>
    <source>
        <strain evidence="1">3436</strain>
    </source>
</reference>
<organism evidence="1 2">
    <name type="scientific">Candidatus Gemmiger excrementavium</name>
    <dbReference type="NCBI Taxonomy" id="2838608"/>
    <lineage>
        <taxon>Bacteria</taxon>
        <taxon>Bacillati</taxon>
        <taxon>Bacillota</taxon>
        <taxon>Clostridia</taxon>
        <taxon>Eubacteriales</taxon>
        <taxon>Gemmiger</taxon>
    </lineage>
</organism>
<accession>A0A9D2F3W3</accession>
<proteinExistence type="predicted"/>
<protein>
    <submittedName>
        <fullName evidence="1">Toxin-antitoxin system protein</fullName>
    </submittedName>
</protein>
<dbReference type="AlphaFoldDB" id="A0A9D2F3W3"/>
<evidence type="ECO:0000313" key="2">
    <source>
        <dbReference type="Proteomes" id="UP000824031"/>
    </source>
</evidence>
<dbReference type="Pfam" id="PF21983">
    <property type="entry name" value="NikA-like"/>
    <property type="match status" value="1"/>
</dbReference>